<dbReference type="AlphaFoldDB" id="A0A367R3R0"/>
<dbReference type="Proteomes" id="UP000252085">
    <property type="component" value="Unassembled WGS sequence"/>
</dbReference>
<protein>
    <submittedName>
        <fullName evidence="1">Uncharacterized protein</fullName>
    </submittedName>
</protein>
<organism evidence="1 2">
    <name type="scientific">Nostoc punctiforme NIES-2108</name>
    <dbReference type="NCBI Taxonomy" id="1356359"/>
    <lineage>
        <taxon>Bacteria</taxon>
        <taxon>Bacillati</taxon>
        <taxon>Cyanobacteriota</taxon>
        <taxon>Cyanophyceae</taxon>
        <taxon>Nostocales</taxon>
        <taxon>Nostocaceae</taxon>
        <taxon>Nostoc</taxon>
    </lineage>
</organism>
<proteinExistence type="predicted"/>
<gene>
    <name evidence="1" type="ORF">A6769_31740</name>
</gene>
<evidence type="ECO:0000313" key="1">
    <source>
        <dbReference type="EMBL" id="RCJ31035.1"/>
    </source>
</evidence>
<reference evidence="1 2" key="1">
    <citation type="submission" date="2016-04" db="EMBL/GenBank/DDBJ databases">
        <authorList>
            <person name="Evans L.H."/>
            <person name="Alamgir A."/>
            <person name="Owens N."/>
            <person name="Weber N.D."/>
            <person name="Virtaneva K."/>
            <person name="Barbian K."/>
            <person name="Babar A."/>
            <person name="Rosenke K."/>
        </authorList>
    </citation>
    <scope>NUCLEOTIDE SEQUENCE [LARGE SCALE GENOMIC DNA]</scope>
    <source>
        <strain evidence="1">NIES-2108</strain>
    </source>
</reference>
<name>A0A367R3R0_NOSPU</name>
<accession>A0A367R3R0</accession>
<comment type="caution">
    <text evidence="1">The sequence shown here is derived from an EMBL/GenBank/DDBJ whole genome shotgun (WGS) entry which is preliminary data.</text>
</comment>
<evidence type="ECO:0000313" key="2">
    <source>
        <dbReference type="Proteomes" id="UP000252085"/>
    </source>
</evidence>
<sequence length="69" mass="7659">MTKTVPMIRTLQHLGATREDITAFIKKAKSKKTSPKILDVCKNFDNTKLKPVLPDDAPIAGTLIVRIQV</sequence>
<dbReference type="EMBL" id="LXQE01000179">
    <property type="protein sequence ID" value="RCJ31035.1"/>
    <property type="molecule type" value="Genomic_DNA"/>
</dbReference>